<dbReference type="InterPro" id="IPR037143">
    <property type="entry name" value="4-PPantetheinyl_Trfase_dom_sf"/>
</dbReference>
<dbReference type="GO" id="GO:0006633">
    <property type="term" value="P:fatty acid biosynthetic process"/>
    <property type="evidence" value="ECO:0007669"/>
    <property type="project" value="UniProtKB-UniRule"/>
</dbReference>
<feature type="binding site" evidence="8">
    <location>
        <position position="78"/>
    </location>
    <ligand>
        <name>Mg(2+)</name>
        <dbReference type="ChEBI" id="CHEBI:18420"/>
    </ligand>
</feature>
<evidence type="ECO:0000256" key="1">
    <source>
        <dbReference type="ARBA" id="ARBA00022516"/>
    </source>
</evidence>
<dbReference type="NCBIfam" id="TIGR00516">
    <property type="entry name" value="acpS"/>
    <property type="match status" value="1"/>
</dbReference>
<dbReference type="GO" id="GO:0008897">
    <property type="term" value="F:holo-[acyl-carrier-protein] synthase activity"/>
    <property type="evidence" value="ECO:0007669"/>
    <property type="project" value="UniProtKB-UniRule"/>
</dbReference>
<dbReference type="AlphaFoldDB" id="A0A523YQB6"/>
<dbReference type="EMBL" id="SOIJ01000080">
    <property type="protein sequence ID" value="TET93687.1"/>
    <property type="molecule type" value="Genomic_DNA"/>
</dbReference>
<keyword evidence="1 8" id="KW-0444">Lipid biosynthesis</keyword>
<dbReference type="GO" id="GO:0000287">
    <property type="term" value="F:magnesium ion binding"/>
    <property type="evidence" value="ECO:0007669"/>
    <property type="project" value="UniProtKB-UniRule"/>
</dbReference>
<accession>A0A523YQB6</accession>
<name>A0A523YQB6_UNCAE</name>
<keyword evidence="5 8" id="KW-0460">Magnesium</keyword>
<dbReference type="EC" id="2.7.8.7" evidence="8"/>
<keyword evidence="3 8" id="KW-0479">Metal-binding</keyword>
<dbReference type="InterPro" id="IPR004568">
    <property type="entry name" value="Ppantetheine-prot_Trfase_dom"/>
</dbReference>
<evidence type="ECO:0000256" key="6">
    <source>
        <dbReference type="ARBA" id="ARBA00023098"/>
    </source>
</evidence>
<evidence type="ECO:0000259" key="9">
    <source>
        <dbReference type="Pfam" id="PF01648"/>
    </source>
</evidence>
<dbReference type="Proteomes" id="UP000316925">
    <property type="component" value="Unassembled WGS sequence"/>
</dbReference>
<dbReference type="Pfam" id="PF01648">
    <property type="entry name" value="ACPS"/>
    <property type="match status" value="1"/>
</dbReference>
<dbReference type="Gene3D" id="3.90.470.20">
    <property type="entry name" value="4'-phosphopantetheinyl transferase domain"/>
    <property type="match status" value="1"/>
</dbReference>
<keyword evidence="8" id="KW-0963">Cytoplasm</keyword>
<dbReference type="InterPro" id="IPR002582">
    <property type="entry name" value="ACPS"/>
</dbReference>
<evidence type="ECO:0000313" key="11">
    <source>
        <dbReference type="Proteomes" id="UP000316925"/>
    </source>
</evidence>
<comment type="catalytic activity">
    <reaction evidence="8">
        <text>apo-[ACP] + CoA = holo-[ACP] + adenosine 3',5'-bisphosphate + H(+)</text>
        <dbReference type="Rhea" id="RHEA:12068"/>
        <dbReference type="Rhea" id="RHEA-COMP:9685"/>
        <dbReference type="Rhea" id="RHEA-COMP:9690"/>
        <dbReference type="ChEBI" id="CHEBI:15378"/>
        <dbReference type="ChEBI" id="CHEBI:29999"/>
        <dbReference type="ChEBI" id="CHEBI:57287"/>
        <dbReference type="ChEBI" id="CHEBI:58343"/>
        <dbReference type="ChEBI" id="CHEBI:64479"/>
        <dbReference type="EC" id="2.7.8.7"/>
    </reaction>
</comment>
<evidence type="ECO:0000256" key="4">
    <source>
        <dbReference type="ARBA" id="ARBA00022832"/>
    </source>
</evidence>
<sequence length="147" mass="16470">MSGRNEGSGKGDGKISWPVRALMIRAIGIDIIKIERLKKALQRWGTRLERKVFTPEEINASQGRTRLTYLAGRFAAKEAVFKSLGTGGYWQDIEVLAEKNNQPYIVLQKKMKIIADQKGVKKILISLSHDNDYAIAQAIAIGEEKDQ</sequence>
<keyword evidence="4 8" id="KW-0276">Fatty acid metabolism</keyword>
<dbReference type="HAMAP" id="MF_00101">
    <property type="entry name" value="AcpS"/>
    <property type="match status" value="1"/>
</dbReference>
<feature type="domain" description="4'-phosphopantetheinyl transferase" evidence="9">
    <location>
        <begin position="26"/>
        <end position="137"/>
    </location>
</feature>
<evidence type="ECO:0000256" key="7">
    <source>
        <dbReference type="ARBA" id="ARBA00023160"/>
    </source>
</evidence>
<feature type="binding site" evidence="8">
    <location>
        <position position="30"/>
    </location>
    <ligand>
        <name>Mg(2+)</name>
        <dbReference type="ChEBI" id="CHEBI:18420"/>
    </ligand>
</feature>
<evidence type="ECO:0000256" key="5">
    <source>
        <dbReference type="ARBA" id="ARBA00022842"/>
    </source>
</evidence>
<comment type="function">
    <text evidence="8">Transfers the 4'-phosphopantetheine moiety from coenzyme A to a Ser of acyl-carrier-protein.</text>
</comment>
<dbReference type="InterPro" id="IPR008278">
    <property type="entry name" value="4-PPantetheinyl_Trfase_dom"/>
</dbReference>
<comment type="caution">
    <text evidence="10">The sequence shown here is derived from an EMBL/GenBank/DDBJ whole genome shotgun (WGS) entry which is preliminary data.</text>
</comment>
<dbReference type="SUPFAM" id="SSF56214">
    <property type="entry name" value="4'-phosphopantetheinyl transferase"/>
    <property type="match status" value="1"/>
</dbReference>
<evidence type="ECO:0000256" key="3">
    <source>
        <dbReference type="ARBA" id="ARBA00022723"/>
    </source>
</evidence>
<evidence type="ECO:0000313" key="10">
    <source>
        <dbReference type="EMBL" id="TET93687.1"/>
    </source>
</evidence>
<protein>
    <recommendedName>
        <fullName evidence="8">Holo-[acyl-carrier-protein] synthase</fullName>
        <shortName evidence="8">Holo-ACP synthase</shortName>
        <ecNumber evidence="8">2.7.8.7</ecNumber>
    </recommendedName>
    <alternativeName>
        <fullName evidence="8">4'-phosphopantetheinyl transferase AcpS</fullName>
    </alternativeName>
</protein>
<evidence type="ECO:0000256" key="2">
    <source>
        <dbReference type="ARBA" id="ARBA00022679"/>
    </source>
</evidence>
<dbReference type="NCBIfam" id="TIGR00556">
    <property type="entry name" value="pantethn_trn"/>
    <property type="match status" value="1"/>
</dbReference>
<keyword evidence="2 8" id="KW-0808">Transferase</keyword>
<comment type="subcellular location">
    <subcellularLocation>
        <location evidence="8">Cytoplasm</location>
    </subcellularLocation>
</comment>
<dbReference type="GO" id="GO:0005737">
    <property type="term" value="C:cytoplasm"/>
    <property type="evidence" value="ECO:0007669"/>
    <property type="project" value="UniProtKB-SubCell"/>
</dbReference>
<evidence type="ECO:0000256" key="8">
    <source>
        <dbReference type="HAMAP-Rule" id="MF_00101"/>
    </source>
</evidence>
<organism evidence="10 11">
    <name type="scientific">Aerophobetes bacterium</name>
    <dbReference type="NCBI Taxonomy" id="2030807"/>
    <lineage>
        <taxon>Bacteria</taxon>
        <taxon>Candidatus Aerophobota</taxon>
    </lineage>
</organism>
<comment type="cofactor">
    <cofactor evidence="8">
        <name>Mg(2+)</name>
        <dbReference type="ChEBI" id="CHEBI:18420"/>
    </cofactor>
</comment>
<proteinExistence type="inferred from homology"/>
<comment type="similarity">
    <text evidence="8">Belongs to the P-Pant transferase superfamily. AcpS family.</text>
</comment>
<keyword evidence="7 8" id="KW-0275">Fatty acid biosynthesis</keyword>
<keyword evidence="6 8" id="KW-0443">Lipid metabolism</keyword>
<reference evidence="10 11" key="1">
    <citation type="submission" date="2019-03" db="EMBL/GenBank/DDBJ databases">
        <title>Metabolic potential of uncultured bacteria and archaea associated with petroleum seepage in deep-sea sediments.</title>
        <authorList>
            <person name="Dong X."/>
            <person name="Hubert C."/>
        </authorList>
    </citation>
    <scope>NUCLEOTIDE SEQUENCE [LARGE SCALE GENOMIC DNA]</scope>
    <source>
        <strain evidence="10">E29_bin28</strain>
    </source>
</reference>
<gene>
    <name evidence="8 10" type="primary">acpS</name>
    <name evidence="10" type="ORF">E3J33_01400</name>
</gene>